<evidence type="ECO:0000313" key="2">
    <source>
        <dbReference type="EMBL" id="UOO79873.1"/>
    </source>
</evidence>
<reference evidence="2" key="1">
    <citation type="submission" date="2021-12" db="EMBL/GenBank/DDBJ databases">
        <authorList>
            <person name="Veyrier F.J."/>
        </authorList>
    </citation>
    <scope>NUCLEOTIDE SEQUENCE</scope>
    <source>
        <strain evidence="2">1258/02</strain>
    </source>
</reference>
<dbReference type="AlphaFoldDB" id="A0AAE9GY67"/>
<evidence type="ECO:0000313" key="3">
    <source>
        <dbReference type="Proteomes" id="UP000829756"/>
    </source>
</evidence>
<accession>A0AAE9GY67</accession>
<organism evidence="2 3">
    <name type="scientific">Uruburuella suis</name>
    <dbReference type="NCBI Taxonomy" id="252130"/>
    <lineage>
        <taxon>Bacteria</taxon>
        <taxon>Pseudomonadati</taxon>
        <taxon>Pseudomonadota</taxon>
        <taxon>Betaproteobacteria</taxon>
        <taxon>Neisseriales</taxon>
        <taxon>Neisseriaceae</taxon>
        <taxon>Uruburuella</taxon>
    </lineage>
</organism>
<sequence length="217" mass="25421">MDTTYFGRRFGVMVLHDGISGQALSVDEVKSETNALYFEAVCKIREKGINIQSITCDGKKGLMQMFADIPVQLCHFHQVKTVNRYLTRKPKTVAAQDLRELVLTLKSSSRHQFESALNDWFEQHKSFLNERSIHPETGKSHYTHKRLRSAYNSLKRNLDYLFAFERFAELDIPKTTNFLEGRFGDMKQKLRCHQGMRKENKIRFIKDYFSRKNLNST</sequence>
<protein>
    <recommendedName>
        <fullName evidence="4">Mutator family transposase</fullName>
    </recommendedName>
</protein>
<proteinExistence type="predicted"/>
<evidence type="ECO:0008006" key="4">
    <source>
        <dbReference type="Google" id="ProtNLM"/>
    </source>
</evidence>
<dbReference type="Proteomes" id="UP000829756">
    <property type="component" value="Chromosome"/>
</dbReference>
<dbReference type="EMBL" id="CP091507">
    <property type="protein sequence ID" value="UOO79873.1"/>
    <property type="molecule type" value="Genomic_DNA"/>
</dbReference>
<name>A0AAE9GY67_9NEIS</name>
<dbReference type="KEGG" id="usu:LVJ78_08740"/>
<evidence type="ECO:0000313" key="1">
    <source>
        <dbReference type="EMBL" id="UOO78782.1"/>
    </source>
</evidence>
<reference evidence="2" key="2">
    <citation type="journal article" date="2022" name="Res Sq">
        <title>Evolution of multicellular longitudinally dividing oral cavity symbionts (Neisseriaceae).</title>
        <authorList>
            <person name="Nyongesa S."/>
            <person name="Weber P."/>
            <person name="Bernet E."/>
            <person name="Pullido F."/>
            <person name="Nieckarz M."/>
            <person name="Delaby M."/>
            <person name="Nieves C."/>
            <person name="Viehboeck T."/>
            <person name="Krause N."/>
            <person name="Rivera-Millot A."/>
            <person name="Nakamura A."/>
            <person name="Vischer N."/>
            <person name="VanNieuwenhze M."/>
            <person name="Brun Y."/>
            <person name="Cava F."/>
            <person name="Bulgheresi S."/>
            <person name="Veyrier F."/>
        </authorList>
    </citation>
    <scope>NUCLEOTIDE SEQUENCE</scope>
    <source>
        <strain evidence="2">1258/02</strain>
    </source>
</reference>
<dbReference type="KEGG" id="usu:LVJ78_02275"/>
<dbReference type="EMBL" id="CP091507">
    <property type="protein sequence ID" value="UOO78782.1"/>
    <property type="molecule type" value="Genomic_DNA"/>
</dbReference>
<gene>
    <name evidence="2" type="ORF">LVJ78_02275</name>
    <name evidence="1" type="ORF">LVJ78_08740</name>
</gene>